<dbReference type="EMBL" id="APPI01000016">
    <property type="protein sequence ID" value="ENV13237.1"/>
    <property type="molecule type" value="Genomic_DNA"/>
</dbReference>
<accession>N8WMB5</accession>
<protein>
    <submittedName>
        <fullName evidence="1">Uncharacterized protein</fullName>
    </submittedName>
</protein>
<dbReference type="Proteomes" id="UP000018438">
    <property type="component" value="Unassembled WGS sequence"/>
</dbReference>
<organism evidence="1 2">
    <name type="scientific">Acinetobacter schindleri NIPH 900</name>
    <dbReference type="NCBI Taxonomy" id="1217675"/>
    <lineage>
        <taxon>Bacteria</taxon>
        <taxon>Pseudomonadati</taxon>
        <taxon>Pseudomonadota</taxon>
        <taxon>Gammaproteobacteria</taxon>
        <taxon>Moraxellales</taxon>
        <taxon>Moraxellaceae</taxon>
        <taxon>Acinetobacter</taxon>
    </lineage>
</organism>
<comment type="caution">
    <text evidence="1">The sequence shown here is derived from an EMBL/GenBank/DDBJ whole genome shotgun (WGS) entry which is preliminary data.</text>
</comment>
<sequence>MVAQVLITFLKVDSYNFSIVIYIKSASLADFRIYSFQRKIRCLFYPMLSHDLATYS</sequence>
<dbReference type="AlphaFoldDB" id="N8WMB5"/>
<dbReference type="HOGENOM" id="CLU_3003562_0_0_6"/>
<keyword evidence="2" id="KW-1185">Reference proteome</keyword>
<name>N8WMB5_9GAMM</name>
<gene>
    <name evidence="1" type="ORF">F965_01910</name>
</gene>
<evidence type="ECO:0000313" key="2">
    <source>
        <dbReference type="Proteomes" id="UP000018438"/>
    </source>
</evidence>
<reference evidence="1 2" key="1">
    <citation type="submission" date="2013-02" db="EMBL/GenBank/DDBJ databases">
        <title>The Genome Sequence of Acinetobacter schindleri NIPH 900.</title>
        <authorList>
            <consortium name="The Broad Institute Genome Sequencing Platform"/>
            <consortium name="The Broad Institute Genome Sequencing Center for Infectious Disease"/>
            <person name="Cerqueira G."/>
            <person name="Feldgarden M."/>
            <person name="Courvalin P."/>
            <person name="Perichon B."/>
            <person name="Grillot-Courvalin C."/>
            <person name="Clermont D."/>
            <person name="Rocha E."/>
            <person name="Yoon E.-J."/>
            <person name="Nemec A."/>
            <person name="Walker B."/>
            <person name="Young S.K."/>
            <person name="Zeng Q."/>
            <person name="Gargeya S."/>
            <person name="Fitzgerald M."/>
            <person name="Haas B."/>
            <person name="Abouelleil A."/>
            <person name="Alvarado L."/>
            <person name="Arachchi H.M."/>
            <person name="Berlin A.M."/>
            <person name="Chapman S.B."/>
            <person name="Dewar J."/>
            <person name="Goldberg J."/>
            <person name="Griggs A."/>
            <person name="Gujja S."/>
            <person name="Hansen M."/>
            <person name="Howarth C."/>
            <person name="Imamovic A."/>
            <person name="Larimer J."/>
            <person name="McCowan C."/>
            <person name="Murphy C."/>
            <person name="Neiman D."/>
            <person name="Pearson M."/>
            <person name="Priest M."/>
            <person name="Roberts A."/>
            <person name="Saif S."/>
            <person name="Shea T."/>
            <person name="Sisk P."/>
            <person name="Sykes S."/>
            <person name="Wortman J."/>
            <person name="Nusbaum C."/>
            <person name="Birren B."/>
        </authorList>
    </citation>
    <scope>NUCLEOTIDE SEQUENCE [LARGE SCALE GENOMIC DNA]</scope>
    <source>
        <strain evidence="1 2">NIPH 900</strain>
    </source>
</reference>
<evidence type="ECO:0000313" key="1">
    <source>
        <dbReference type="EMBL" id="ENV13237.1"/>
    </source>
</evidence>
<proteinExistence type="predicted"/>